<name>A0ABQ1T096_9SPHI</name>
<reference evidence="2" key="1">
    <citation type="journal article" date="2019" name="Int. J. Syst. Evol. Microbiol.">
        <title>The Global Catalogue of Microorganisms (GCM) 10K type strain sequencing project: providing services to taxonomists for standard genome sequencing and annotation.</title>
        <authorList>
            <consortium name="The Broad Institute Genomics Platform"/>
            <consortium name="The Broad Institute Genome Sequencing Center for Infectious Disease"/>
            <person name="Wu L."/>
            <person name="Ma J."/>
        </authorList>
    </citation>
    <scope>NUCLEOTIDE SEQUENCE [LARGE SCALE GENOMIC DNA]</scope>
    <source>
        <strain evidence="2">CGMCC 1.15644</strain>
    </source>
</reference>
<protein>
    <submittedName>
        <fullName evidence="1">Uncharacterized protein</fullName>
    </submittedName>
</protein>
<dbReference type="Proteomes" id="UP000622648">
    <property type="component" value="Unassembled WGS sequence"/>
</dbReference>
<proteinExistence type="predicted"/>
<gene>
    <name evidence="1" type="ORF">GCM10011413_41980</name>
</gene>
<comment type="caution">
    <text evidence="1">The sequence shown here is derived from an EMBL/GenBank/DDBJ whole genome shotgun (WGS) entry which is preliminary data.</text>
</comment>
<accession>A0ABQ1T096</accession>
<organism evidence="1 2">
    <name type="scientific">Pedobacter psychrotolerans</name>
    <dbReference type="NCBI Taxonomy" id="1843235"/>
    <lineage>
        <taxon>Bacteria</taxon>
        <taxon>Pseudomonadati</taxon>
        <taxon>Bacteroidota</taxon>
        <taxon>Sphingobacteriia</taxon>
        <taxon>Sphingobacteriales</taxon>
        <taxon>Sphingobacteriaceae</taxon>
        <taxon>Pedobacter</taxon>
    </lineage>
</organism>
<dbReference type="EMBL" id="BMJO01000011">
    <property type="protein sequence ID" value="GGE70861.1"/>
    <property type="molecule type" value="Genomic_DNA"/>
</dbReference>
<keyword evidence="2" id="KW-1185">Reference proteome</keyword>
<sequence>MALELYNDDKLMISKKKLRIISVFYAERVAKIMPLAYQKTDFLMCITFNKVIFAM</sequence>
<evidence type="ECO:0000313" key="1">
    <source>
        <dbReference type="EMBL" id="GGE70861.1"/>
    </source>
</evidence>
<evidence type="ECO:0000313" key="2">
    <source>
        <dbReference type="Proteomes" id="UP000622648"/>
    </source>
</evidence>